<organism evidence="1">
    <name type="scientific">marine sediment metagenome</name>
    <dbReference type="NCBI Taxonomy" id="412755"/>
    <lineage>
        <taxon>unclassified sequences</taxon>
        <taxon>metagenomes</taxon>
        <taxon>ecological metagenomes</taxon>
    </lineage>
</organism>
<dbReference type="EMBL" id="LAZR01058434">
    <property type="protein sequence ID" value="KKK69899.1"/>
    <property type="molecule type" value="Genomic_DNA"/>
</dbReference>
<proteinExistence type="predicted"/>
<comment type="caution">
    <text evidence="1">The sequence shown here is derived from an EMBL/GenBank/DDBJ whole genome shotgun (WGS) entry which is preliminary data.</text>
</comment>
<name>A0A0F8ZU14_9ZZZZ</name>
<feature type="non-terminal residue" evidence="1">
    <location>
        <position position="1"/>
    </location>
</feature>
<dbReference type="AlphaFoldDB" id="A0A0F8ZU14"/>
<gene>
    <name evidence="1" type="ORF">LCGC14_2929400</name>
</gene>
<reference evidence="1" key="1">
    <citation type="journal article" date="2015" name="Nature">
        <title>Complex archaea that bridge the gap between prokaryotes and eukaryotes.</title>
        <authorList>
            <person name="Spang A."/>
            <person name="Saw J.H."/>
            <person name="Jorgensen S.L."/>
            <person name="Zaremba-Niedzwiedzka K."/>
            <person name="Martijn J."/>
            <person name="Lind A.E."/>
            <person name="van Eijk R."/>
            <person name="Schleper C."/>
            <person name="Guy L."/>
            <person name="Ettema T.J."/>
        </authorList>
    </citation>
    <scope>NUCLEOTIDE SEQUENCE</scope>
</reference>
<protein>
    <submittedName>
        <fullName evidence="1">Uncharacterized protein</fullName>
    </submittedName>
</protein>
<evidence type="ECO:0000313" key="1">
    <source>
        <dbReference type="EMBL" id="KKK69899.1"/>
    </source>
</evidence>
<accession>A0A0F8ZU14</accession>
<sequence length="79" mass="8321">LKDGVSDQLKMRKVFDKACSDNGIVLSVSQQVAILTSFVQNAKTDGLLVEIPTEGNGKELQISSWASGSSCVHGSGPDK</sequence>